<dbReference type="Pfam" id="PF13517">
    <property type="entry name" value="FG-GAP_3"/>
    <property type="match status" value="1"/>
</dbReference>
<dbReference type="PANTHER" id="PTHR44103">
    <property type="entry name" value="PROPROTEIN CONVERTASE P"/>
    <property type="match status" value="1"/>
</dbReference>
<organism evidence="5 6">
    <name type="scientific">Agromyces albus</name>
    <dbReference type="NCBI Taxonomy" id="205332"/>
    <lineage>
        <taxon>Bacteria</taxon>
        <taxon>Bacillati</taxon>
        <taxon>Actinomycetota</taxon>
        <taxon>Actinomycetes</taxon>
        <taxon>Micrococcales</taxon>
        <taxon>Microbacteriaceae</taxon>
        <taxon>Agromyces</taxon>
    </lineage>
</organism>
<dbReference type="Gene3D" id="2.60.40.10">
    <property type="entry name" value="Immunoglobulins"/>
    <property type="match status" value="1"/>
</dbReference>
<dbReference type="InterPro" id="IPR028994">
    <property type="entry name" value="Integrin_alpha_N"/>
</dbReference>
<comment type="catalytic activity">
    <reaction evidence="1">
        <text>Endohydrolysis of (1-&gt;4)-alpha-D-glucosidic linkages in polysaccharides containing three or more (1-&gt;4)-alpha-linked D-glucose units.</text>
        <dbReference type="EC" id="3.2.1.1"/>
    </reaction>
</comment>
<dbReference type="InterPro" id="IPR013784">
    <property type="entry name" value="Carb-bd-like_fold"/>
</dbReference>
<dbReference type="EMBL" id="SDPN01000003">
    <property type="protein sequence ID" value="RXZ72807.1"/>
    <property type="molecule type" value="Genomic_DNA"/>
</dbReference>
<dbReference type="SUPFAM" id="SSF69318">
    <property type="entry name" value="Integrin alpha N-terminal domain"/>
    <property type="match status" value="1"/>
</dbReference>
<dbReference type="AlphaFoldDB" id="A0A4Q2L5H8"/>
<evidence type="ECO:0000313" key="5">
    <source>
        <dbReference type="EMBL" id="RXZ72807.1"/>
    </source>
</evidence>
<gene>
    <name evidence="5" type="ORF">ESP51_03150</name>
</gene>
<dbReference type="RefSeq" id="WP_129519429.1">
    <property type="nucleotide sequence ID" value="NZ_SDPN01000003.1"/>
</dbReference>
<reference evidence="5 6" key="1">
    <citation type="submission" date="2019-01" db="EMBL/GenBank/DDBJ databases">
        <title>Agromyces.</title>
        <authorList>
            <person name="Li J."/>
        </authorList>
    </citation>
    <scope>NUCLEOTIDE SEQUENCE [LARGE SCALE GENOMIC DNA]</scope>
    <source>
        <strain evidence="5 6">DSM 15934</strain>
    </source>
</reference>
<accession>A0A4Q2L5H8</accession>
<evidence type="ECO:0000256" key="3">
    <source>
        <dbReference type="ARBA" id="ARBA00022729"/>
    </source>
</evidence>
<keyword evidence="6" id="KW-1185">Reference proteome</keyword>
<proteinExistence type="predicted"/>
<dbReference type="SUPFAM" id="SSF49452">
    <property type="entry name" value="Starch-binding domain-like"/>
    <property type="match status" value="2"/>
</dbReference>
<dbReference type="InterPro" id="IPR013783">
    <property type="entry name" value="Ig-like_fold"/>
</dbReference>
<dbReference type="SUPFAM" id="SSF117074">
    <property type="entry name" value="Hypothetical protein PA1324"/>
    <property type="match status" value="1"/>
</dbReference>
<evidence type="ECO:0000256" key="2">
    <source>
        <dbReference type="ARBA" id="ARBA00012595"/>
    </source>
</evidence>
<dbReference type="InterPro" id="IPR013517">
    <property type="entry name" value="FG-GAP"/>
</dbReference>
<dbReference type="OrthoDB" id="3771655at2"/>
<sequence>MSRKVGYVDDRGKYIDDRQGAGPAYGRPARRRMGRRLGMAVLAALALAAASQSLALTPAMAAETPSISGTVTLGSASTPAGDGEVVVTARLYSAFNGSWTEMKTQTDAEGRYLFESLPRGSYELEFDDVGDEGFATMWWPSHPVPSPNVTRFQLGEEALQRDITLPPGASLAGTVRNTDGVPLGAVRVTASAFDPEGGDVPVTVDTMLTAADGIYTFDGLPPAEYSLRFSTATEYQPAILESGLDLASGEVRTGVDVTMYRYTRLSGNILCPRCGDPEVTPFLSVQLERDAGTGAEPVWEGAGTTPVSPTASADTGYYTLTGLAPGSYRIRVDGDESWTPRPNASEVVTIGDGDEALLDLSIEFSRLDRDFSGDDDPDVIVRSRGGGLLMYAGDGASGWSGVSTIGSGWGAMNHVFAAGDFSGDGHADVMARDGAGRLFLYRGDGSGGWLDWGVVGTGWSVMNSIFSPGDFSGDGHVDLLARDGAGNLWLYPGDGAGGFGSVSKVGVGWNVYDQVFAVGDFGGYGRANVMGRNSAGQLHVHPSSGSGGWAPPSLVGTGWGGFDAVFGSGDFTGDGNDDVMGRDASGRLWLYPGDGFSGWKPRSVVGTGWSSLSFVS</sequence>
<dbReference type="PANTHER" id="PTHR44103:SF1">
    <property type="entry name" value="PROPROTEIN CONVERTASE P"/>
    <property type="match status" value="1"/>
</dbReference>
<dbReference type="GO" id="GO:0030246">
    <property type="term" value="F:carbohydrate binding"/>
    <property type="evidence" value="ECO:0007669"/>
    <property type="project" value="InterPro"/>
</dbReference>
<name>A0A4Q2L5H8_9MICO</name>
<dbReference type="GO" id="GO:0005975">
    <property type="term" value="P:carbohydrate metabolic process"/>
    <property type="evidence" value="ECO:0007669"/>
    <property type="project" value="UniProtKB-ARBA"/>
</dbReference>
<protein>
    <recommendedName>
        <fullName evidence="2">alpha-amylase</fullName>
        <ecNumber evidence="2">3.2.1.1</ecNumber>
    </recommendedName>
    <alternativeName>
        <fullName evidence="4">1,4-alpha-D-glucan glucanohydrolase</fullName>
    </alternativeName>
</protein>
<evidence type="ECO:0000256" key="4">
    <source>
        <dbReference type="ARBA" id="ARBA00030238"/>
    </source>
</evidence>
<comment type="caution">
    <text evidence="5">The sequence shown here is derived from an EMBL/GenBank/DDBJ whole genome shotgun (WGS) entry which is preliminary data.</text>
</comment>
<dbReference type="EC" id="3.2.1.1" evidence="2"/>
<dbReference type="Gene3D" id="2.60.40.1120">
    <property type="entry name" value="Carboxypeptidase-like, regulatory domain"/>
    <property type="match status" value="1"/>
</dbReference>
<evidence type="ECO:0000313" key="6">
    <source>
        <dbReference type="Proteomes" id="UP000293865"/>
    </source>
</evidence>
<evidence type="ECO:0000256" key="1">
    <source>
        <dbReference type="ARBA" id="ARBA00000548"/>
    </source>
</evidence>
<keyword evidence="3" id="KW-0732">Signal</keyword>
<dbReference type="Gene3D" id="2.115.10.10">
    <property type="entry name" value="Tachylectin 2"/>
    <property type="match status" value="1"/>
</dbReference>
<dbReference type="Proteomes" id="UP000293865">
    <property type="component" value="Unassembled WGS sequence"/>
</dbReference>
<dbReference type="GO" id="GO:0004556">
    <property type="term" value="F:alpha-amylase activity"/>
    <property type="evidence" value="ECO:0007669"/>
    <property type="project" value="UniProtKB-EC"/>
</dbReference>
<dbReference type="Pfam" id="PF13620">
    <property type="entry name" value="CarboxypepD_reg"/>
    <property type="match status" value="1"/>
</dbReference>